<dbReference type="InterPro" id="IPR021373">
    <property type="entry name" value="DUF2993"/>
</dbReference>
<gene>
    <name evidence="3" type="ORF">DWB77_01564</name>
</gene>
<dbReference type="EMBL" id="CP032698">
    <property type="protein sequence ID" value="AYG79450.1"/>
    <property type="molecule type" value="Genomic_DNA"/>
</dbReference>
<keyword evidence="2" id="KW-0472">Membrane</keyword>
<feature type="transmembrane region" description="Helical" evidence="2">
    <location>
        <begin position="135"/>
        <end position="160"/>
    </location>
</feature>
<name>A0A387HEU2_9ACTN</name>
<evidence type="ECO:0000256" key="2">
    <source>
        <dbReference type="SAM" id="Phobius"/>
    </source>
</evidence>
<dbReference type="Pfam" id="PF11209">
    <property type="entry name" value="LmeA"/>
    <property type="match status" value="1"/>
</dbReference>
<keyword evidence="2" id="KW-0812">Transmembrane</keyword>
<accession>A0A387HEU2</accession>
<organism evidence="3 4">
    <name type="scientific">Streptomyces hundungensis</name>
    <dbReference type="NCBI Taxonomy" id="1077946"/>
    <lineage>
        <taxon>Bacteria</taxon>
        <taxon>Bacillati</taxon>
        <taxon>Actinomycetota</taxon>
        <taxon>Actinomycetes</taxon>
        <taxon>Kitasatosporales</taxon>
        <taxon>Streptomycetaceae</taxon>
        <taxon>Streptomyces</taxon>
    </lineage>
</organism>
<proteinExistence type="predicted"/>
<sequence>MRTPTRMQPRYRNPYDELAALADPEPDPHPDDEPWTDPDPALDPGADPASGTRSGSGPATQRLPGAIPGQTWAGRPTAGDAPTDGIFPTADAPGPEGPAAAHPRTEPGDDFFASPPRRRRASNSRRTRRGRRRRSSLLGAVPRATKLLIALVVGAGFLVLGDRCAVMYAEKKAQHALQSELGLAAAPQVDIHGFPFLTQVLDKRLERVDVTVPHVPADRVSLAKVRAGARDIELTGDLPSDISGAVIGSLNGEITLAFDDMNRELAASQVEFSRKTDNTVGADGKLTIAGQELRVSAAAQLRLDGDQGLSTDIDGMSLDMPGIAIYRPGRDRGLTLHRESAELIARDTARVKALLSVPAVVKRLGVPDKDVQVALRDEEKLHELAGTPRFAEQLTHVNLVDVVADHPWLLSRIGIDPKLIAGLLALRPPELSDRLSFSFTLPKEAHDLRLRDVRVEKNGIVATVSGTGLKVGKGT</sequence>
<evidence type="ECO:0000313" key="3">
    <source>
        <dbReference type="EMBL" id="AYG79450.1"/>
    </source>
</evidence>
<dbReference type="Proteomes" id="UP000271554">
    <property type="component" value="Chromosome"/>
</dbReference>
<dbReference type="AlphaFoldDB" id="A0A387HEU2"/>
<protein>
    <recommendedName>
        <fullName evidence="5">DUF2993 domain-containing protein</fullName>
    </recommendedName>
</protein>
<reference evidence="3 4" key="1">
    <citation type="submission" date="2018-10" db="EMBL/GenBank/DDBJ databases">
        <title>Relationship between Morphology and Antimicrobial Activity in Streptomyces.</title>
        <authorList>
            <person name="Kang H.J."/>
            <person name="Kim S.B."/>
        </authorList>
    </citation>
    <scope>NUCLEOTIDE SEQUENCE [LARGE SCALE GENOMIC DNA]</scope>
    <source>
        <strain evidence="3 4">BH38</strain>
    </source>
</reference>
<evidence type="ECO:0000256" key="1">
    <source>
        <dbReference type="SAM" id="MobiDB-lite"/>
    </source>
</evidence>
<evidence type="ECO:0008006" key="5">
    <source>
        <dbReference type="Google" id="ProtNLM"/>
    </source>
</evidence>
<feature type="compositionally biased region" description="Low complexity" evidence="1">
    <location>
        <begin position="38"/>
        <end position="49"/>
    </location>
</feature>
<dbReference type="RefSeq" id="WP_246033453.1">
    <property type="nucleotide sequence ID" value="NZ_CP032698.1"/>
</dbReference>
<keyword evidence="2" id="KW-1133">Transmembrane helix</keyword>
<keyword evidence="4" id="KW-1185">Reference proteome</keyword>
<feature type="compositionally biased region" description="Low complexity" evidence="1">
    <location>
        <begin position="88"/>
        <end position="102"/>
    </location>
</feature>
<feature type="region of interest" description="Disordered" evidence="1">
    <location>
        <begin position="1"/>
        <end position="137"/>
    </location>
</feature>
<evidence type="ECO:0000313" key="4">
    <source>
        <dbReference type="Proteomes" id="UP000271554"/>
    </source>
</evidence>
<feature type="compositionally biased region" description="Basic residues" evidence="1">
    <location>
        <begin position="116"/>
        <end position="135"/>
    </location>
</feature>
<dbReference type="KEGG" id="shun:DWB77_01564"/>